<dbReference type="InterPro" id="IPR029058">
    <property type="entry name" value="AB_hydrolase_fold"/>
</dbReference>
<accession>A0ABT4L4B8</accession>
<evidence type="ECO:0000256" key="1">
    <source>
        <dbReference type="ARBA" id="ARBA00022801"/>
    </source>
</evidence>
<evidence type="ECO:0000259" key="2">
    <source>
        <dbReference type="Pfam" id="PF00326"/>
    </source>
</evidence>
<dbReference type="InterPro" id="IPR001375">
    <property type="entry name" value="Peptidase_S9_cat"/>
</dbReference>
<sequence length="640" mass="73205">MKFIFVLPGENYMVNRVLILVLVALFCACKGFEEGKTIPIDDFFKTQDKAFYHISPDGKSLSYIKLQDKKPNLFVEDLATGKSLQLTHLTEKTLSFYTWTSNDELIYYTRDDSKDRKSDLFVINKDGSKQIQLGSNEKARMDVIENQLIDDKYIIVSSNKRDSSVFDVYRLNVRNGKMDIAAKNPGNITDWITDNKGILKMAIANDGVNKTLMYRENESQPFKAVITNNFKTTLDPVAIAEDQPDVLYAISNVNRDKNALVELDLKTGKEKKILFANDTLNVIEAKYSRAKKKMIFVTCETWKKEKFYLDSTIRVNYNKIDALLPGTEWRVEDKDKLDNVFVVRTFTDKNPGSYYLYFADQNKLRKLADINSSIKEEDMCEMKPISYKSVDGLTINGYLTLPKNKKASNLPLVVLPHDGPKWRNSWGYNADVQFLANRGYAVLQVNYRGSIGYGKTFYAAGFKQLDDKIQEDVNAGVRWLIEQKIVNSKKVAIYGNGFGGYIALNCLYKNPDLYSCGGSNSGVINLFSYFKMIPPFLKSKLQMYYEIVGNPITDTEYVRSASPVFHADRFRAPVFIAQNPKDPHINIAEGIQFIKELQKRGVAVTHIEKEEGPDPIKRQQSRLVMYKALEQFLKDNINRK</sequence>
<dbReference type="RefSeq" id="WP_269425855.1">
    <property type="nucleotide sequence ID" value="NZ_JAPWGM010000001.1"/>
</dbReference>
<keyword evidence="4" id="KW-1185">Reference proteome</keyword>
<dbReference type="Gene3D" id="3.40.50.1820">
    <property type="entry name" value="alpha/beta hydrolase"/>
    <property type="match status" value="1"/>
</dbReference>
<name>A0ABT4L4B8_9SPHI</name>
<dbReference type="PANTHER" id="PTHR42776">
    <property type="entry name" value="SERINE PEPTIDASE S9 FAMILY MEMBER"/>
    <property type="match status" value="1"/>
</dbReference>
<organism evidence="3 4">
    <name type="scientific">Pedobacter punctiformis</name>
    <dbReference type="NCBI Taxonomy" id="3004097"/>
    <lineage>
        <taxon>Bacteria</taxon>
        <taxon>Pseudomonadati</taxon>
        <taxon>Bacteroidota</taxon>
        <taxon>Sphingobacteriia</taxon>
        <taxon>Sphingobacteriales</taxon>
        <taxon>Sphingobacteriaceae</taxon>
        <taxon>Pedobacter</taxon>
    </lineage>
</organism>
<dbReference type="PROSITE" id="PS51257">
    <property type="entry name" value="PROKAR_LIPOPROTEIN"/>
    <property type="match status" value="1"/>
</dbReference>
<dbReference type="InterPro" id="IPR011042">
    <property type="entry name" value="6-blade_b-propeller_TolB-like"/>
</dbReference>
<dbReference type="SUPFAM" id="SSF53474">
    <property type="entry name" value="alpha/beta-Hydrolases"/>
    <property type="match status" value="1"/>
</dbReference>
<dbReference type="Pfam" id="PF00326">
    <property type="entry name" value="Peptidase_S9"/>
    <property type="match status" value="1"/>
</dbReference>
<evidence type="ECO:0000313" key="4">
    <source>
        <dbReference type="Proteomes" id="UP001144347"/>
    </source>
</evidence>
<protein>
    <submittedName>
        <fullName evidence="3">Prolyl oligopeptidase family serine peptidase</fullName>
    </submittedName>
</protein>
<dbReference type="SUPFAM" id="SSF69304">
    <property type="entry name" value="Tricorn protease N-terminal domain"/>
    <property type="match status" value="1"/>
</dbReference>
<dbReference type="Gene3D" id="2.120.10.30">
    <property type="entry name" value="TolB, C-terminal domain"/>
    <property type="match status" value="1"/>
</dbReference>
<evidence type="ECO:0000313" key="3">
    <source>
        <dbReference type="EMBL" id="MCZ4242766.1"/>
    </source>
</evidence>
<gene>
    <name evidence="3" type="ORF">O0955_02005</name>
</gene>
<comment type="caution">
    <text evidence="3">The sequence shown here is derived from an EMBL/GenBank/DDBJ whole genome shotgun (WGS) entry which is preliminary data.</text>
</comment>
<feature type="domain" description="Peptidase S9 prolyl oligopeptidase catalytic" evidence="2">
    <location>
        <begin position="426"/>
        <end position="638"/>
    </location>
</feature>
<dbReference type="EMBL" id="JAPWGM010000001">
    <property type="protein sequence ID" value="MCZ4242766.1"/>
    <property type="molecule type" value="Genomic_DNA"/>
</dbReference>
<proteinExistence type="predicted"/>
<dbReference type="Proteomes" id="UP001144347">
    <property type="component" value="Unassembled WGS sequence"/>
</dbReference>
<dbReference type="PANTHER" id="PTHR42776:SF27">
    <property type="entry name" value="DIPEPTIDYL PEPTIDASE FAMILY MEMBER 6"/>
    <property type="match status" value="1"/>
</dbReference>
<reference evidence="3" key="1">
    <citation type="submission" date="2022-12" db="EMBL/GenBank/DDBJ databases">
        <title>Genome sequence of HCMS5-2.</title>
        <authorList>
            <person name="Woo H."/>
        </authorList>
    </citation>
    <scope>NUCLEOTIDE SEQUENCE</scope>
    <source>
        <strain evidence="3">HCMS5-2</strain>
    </source>
</reference>
<keyword evidence="1" id="KW-0378">Hydrolase</keyword>